<dbReference type="SUPFAM" id="SSF50891">
    <property type="entry name" value="Cyclophilin-like"/>
    <property type="match status" value="1"/>
</dbReference>
<reference evidence="7 8" key="1">
    <citation type="submission" date="2019-09" db="EMBL/GenBank/DDBJ databases">
        <title>Bacillus ochoae sp. nov., Paenibacillus whitsoniae sp. nov., Paenibacillus spiritus sp. nov. Isolated from the Mars Exploration Rover during spacecraft assembly.</title>
        <authorList>
            <person name="Seuylemezian A."/>
            <person name="Vaishampayan P."/>
        </authorList>
    </citation>
    <scope>NUCLEOTIDE SEQUENCE [LARGE SCALE GENOMIC DNA]</scope>
    <source>
        <strain evidence="7 8">MER_111</strain>
    </source>
</reference>
<comment type="function">
    <text evidence="2 5">PPIases accelerate the folding of proteins. It catalyzes the cis-trans isomerization of proline imidic peptide bonds in oligopeptides.</text>
</comment>
<dbReference type="OrthoDB" id="9807797at2"/>
<dbReference type="RefSeq" id="WP_150458217.1">
    <property type="nucleotide sequence ID" value="NZ_VYKK01000013.1"/>
</dbReference>
<evidence type="ECO:0000256" key="3">
    <source>
        <dbReference type="ARBA" id="ARBA00023110"/>
    </source>
</evidence>
<dbReference type="InterPro" id="IPR002130">
    <property type="entry name" value="Cyclophilin-type_PPIase_dom"/>
</dbReference>
<evidence type="ECO:0000256" key="2">
    <source>
        <dbReference type="ARBA" id="ARBA00002388"/>
    </source>
</evidence>
<comment type="catalytic activity">
    <reaction evidence="1 5">
        <text>[protein]-peptidylproline (omega=180) = [protein]-peptidylproline (omega=0)</text>
        <dbReference type="Rhea" id="RHEA:16237"/>
        <dbReference type="Rhea" id="RHEA-COMP:10747"/>
        <dbReference type="Rhea" id="RHEA-COMP:10748"/>
        <dbReference type="ChEBI" id="CHEBI:83833"/>
        <dbReference type="ChEBI" id="CHEBI:83834"/>
        <dbReference type="EC" id="5.2.1.8"/>
    </reaction>
</comment>
<keyword evidence="4 5" id="KW-0413">Isomerase</keyword>
<dbReference type="PROSITE" id="PS50072">
    <property type="entry name" value="CSA_PPIASE_2"/>
    <property type="match status" value="1"/>
</dbReference>
<gene>
    <name evidence="7" type="ORF">F4V43_10235</name>
</gene>
<dbReference type="Proteomes" id="UP000367750">
    <property type="component" value="Unassembled WGS sequence"/>
</dbReference>
<feature type="domain" description="PPIase cyclophilin-type" evidence="6">
    <location>
        <begin position="51"/>
        <end position="204"/>
    </location>
</feature>
<comment type="similarity">
    <text evidence="5">Belongs to the cyclophilin-type PPIase family.</text>
</comment>
<evidence type="ECO:0000256" key="1">
    <source>
        <dbReference type="ARBA" id="ARBA00000971"/>
    </source>
</evidence>
<keyword evidence="8" id="KW-1185">Reference proteome</keyword>
<name>A0A5J5G9I6_9BACL</name>
<dbReference type="CDD" id="cd00317">
    <property type="entry name" value="cyclophilin"/>
    <property type="match status" value="1"/>
</dbReference>
<evidence type="ECO:0000256" key="4">
    <source>
        <dbReference type="ARBA" id="ARBA00023235"/>
    </source>
</evidence>
<proteinExistence type="inferred from homology"/>
<evidence type="ECO:0000256" key="5">
    <source>
        <dbReference type="RuleBase" id="RU363019"/>
    </source>
</evidence>
<dbReference type="InterPro" id="IPR020892">
    <property type="entry name" value="Cyclophilin-type_PPIase_CS"/>
</dbReference>
<dbReference type="PROSITE" id="PS00170">
    <property type="entry name" value="CSA_PPIASE_1"/>
    <property type="match status" value="1"/>
</dbReference>
<organism evidence="7 8">
    <name type="scientific">Paenibacillus spiritus</name>
    <dbReference type="NCBI Taxonomy" id="2496557"/>
    <lineage>
        <taxon>Bacteria</taxon>
        <taxon>Bacillati</taxon>
        <taxon>Bacillota</taxon>
        <taxon>Bacilli</taxon>
        <taxon>Bacillales</taxon>
        <taxon>Paenibacillaceae</taxon>
        <taxon>Paenibacillus</taxon>
    </lineage>
</organism>
<sequence length="218" mass="22723">MLVVLALLMLAGCGNKPDGGGKAASAAPSAAASGADAEQGLPSADASHPVVTIEMEDGGVIRAELYPEVAPNTVNNFISLIRQGFYDGTIFHRVIPGFMIQGGDPDGTGAGGPVYTIAGEFANNGFANYLPHTEGVLSMARSGDPDSAGSQFFIMTDAAPHLDGDYAAFGKVTEGMDVVRRIVSLERDDNDRPLKPPVMKKVTVDTLGVTYPDPVKKQ</sequence>
<evidence type="ECO:0000313" key="8">
    <source>
        <dbReference type="Proteomes" id="UP000367750"/>
    </source>
</evidence>
<dbReference type="InterPro" id="IPR044666">
    <property type="entry name" value="Cyclophilin_A-like"/>
</dbReference>
<dbReference type="EC" id="5.2.1.8" evidence="5"/>
<dbReference type="EMBL" id="VYKK01000013">
    <property type="protein sequence ID" value="KAA9004755.1"/>
    <property type="molecule type" value="Genomic_DNA"/>
</dbReference>
<dbReference type="Pfam" id="PF00160">
    <property type="entry name" value="Pro_isomerase"/>
    <property type="match status" value="1"/>
</dbReference>
<dbReference type="PRINTS" id="PR00153">
    <property type="entry name" value="CSAPPISMRASE"/>
</dbReference>
<dbReference type="Gene3D" id="2.40.100.10">
    <property type="entry name" value="Cyclophilin-like"/>
    <property type="match status" value="1"/>
</dbReference>
<keyword evidence="3 5" id="KW-0697">Rotamase</keyword>
<comment type="caution">
    <text evidence="7">The sequence shown here is derived from an EMBL/GenBank/DDBJ whole genome shotgun (WGS) entry which is preliminary data.</text>
</comment>
<protein>
    <recommendedName>
        <fullName evidence="5">Peptidyl-prolyl cis-trans isomerase</fullName>
        <shortName evidence="5">PPIase</shortName>
        <ecNumber evidence="5">5.2.1.8</ecNumber>
    </recommendedName>
</protein>
<evidence type="ECO:0000313" key="7">
    <source>
        <dbReference type="EMBL" id="KAA9004755.1"/>
    </source>
</evidence>
<dbReference type="PANTHER" id="PTHR45625:SF4">
    <property type="entry name" value="PEPTIDYLPROLYL ISOMERASE DOMAIN AND WD REPEAT-CONTAINING PROTEIN 1"/>
    <property type="match status" value="1"/>
</dbReference>
<dbReference type="GO" id="GO:0003755">
    <property type="term" value="F:peptidyl-prolyl cis-trans isomerase activity"/>
    <property type="evidence" value="ECO:0007669"/>
    <property type="project" value="UniProtKB-UniRule"/>
</dbReference>
<evidence type="ECO:0000259" key="6">
    <source>
        <dbReference type="PROSITE" id="PS50072"/>
    </source>
</evidence>
<dbReference type="PANTHER" id="PTHR45625">
    <property type="entry name" value="PEPTIDYL-PROLYL CIS-TRANS ISOMERASE-RELATED"/>
    <property type="match status" value="1"/>
</dbReference>
<accession>A0A5J5G9I6</accession>
<dbReference type="GO" id="GO:0006457">
    <property type="term" value="P:protein folding"/>
    <property type="evidence" value="ECO:0007669"/>
    <property type="project" value="InterPro"/>
</dbReference>
<dbReference type="InterPro" id="IPR029000">
    <property type="entry name" value="Cyclophilin-like_dom_sf"/>
</dbReference>
<dbReference type="AlphaFoldDB" id="A0A5J5G9I6"/>